<dbReference type="EMBL" id="MU274912">
    <property type="protein sequence ID" value="KAI0088787.1"/>
    <property type="molecule type" value="Genomic_DNA"/>
</dbReference>
<protein>
    <submittedName>
        <fullName evidence="1">TPR-like protein</fullName>
    </submittedName>
</protein>
<accession>A0ACB8U324</accession>
<name>A0ACB8U324_9APHY</name>
<gene>
    <name evidence="1" type="ORF">BDY19DRAFT_146508</name>
</gene>
<organism evidence="1 2">
    <name type="scientific">Irpex rosettiformis</name>
    <dbReference type="NCBI Taxonomy" id="378272"/>
    <lineage>
        <taxon>Eukaryota</taxon>
        <taxon>Fungi</taxon>
        <taxon>Dikarya</taxon>
        <taxon>Basidiomycota</taxon>
        <taxon>Agaricomycotina</taxon>
        <taxon>Agaricomycetes</taxon>
        <taxon>Polyporales</taxon>
        <taxon>Irpicaceae</taxon>
        <taxon>Irpex</taxon>
    </lineage>
</organism>
<comment type="caution">
    <text evidence="1">The sequence shown here is derived from an EMBL/GenBank/DDBJ whole genome shotgun (WGS) entry which is preliminary data.</text>
</comment>
<evidence type="ECO:0000313" key="2">
    <source>
        <dbReference type="Proteomes" id="UP001055072"/>
    </source>
</evidence>
<keyword evidence="2" id="KW-1185">Reference proteome</keyword>
<evidence type="ECO:0000313" key="1">
    <source>
        <dbReference type="EMBL" id="KAI0088787.1"/>
    </source>
</evidence>
<sequence>MSHEHPITSAQTLAQGHVIQRCELCGRDCSSDTGIPAFALRVCDCQNCDVKSKTWDGLAFLWKELQQRYERTKNPDDLQYSTAVVQILSGMTPRSQLLAKLEVLAYVGVTLLLRYERFDDWDDLSTAVAVMIRVLELAPGNHTWKILVLHYFGRARLARYNKLRSIDDLEEATAVLNMALIGLPDTHPQKLSFMLYFGLAVLGGFERRGAVEDLNTAIAIFSRTVLLTPDGHPLAPLFLHHLGVSRHARYERLGALDDLDAAVAHQDRAVELTPAHDAQKPKRLLYLGISRHARFERLGNFDDLEAAIISKSQAVELSLDSDPEKPPRLSSLGDTKLLRFHVLGSLEDLESVIAIHSRAIELTVDGDPERPSRLDDLGRAKHARFGRLGDFQDLEAAIEALSQAVKFTDDKNKFKAAYLNNLASSKRAQYEHLGNLDDLEETITLQGQAVELTPDWNTDKAGFLHNLAISQDLRFRRTGILADSELALSTLTRAIQLTPDGHPLKAARFNTLGNLYNTLFERLGRLEDLQRAIEMLSQAVKLAPNGHPHTPGRLSNLGLAQKARFQRLGTLDDLEASIVSMSRAVELTPRGHPDIPGLLSNLGVAQEARFYRLGTVEDLEVAITNLTRAVSLVHDGHLDKPGVIVNLGGAQKARFDCLGTLEDLEAAIETFRRAIELAPAEHPQKPLWLSNLGVTQQARFKNNSNPDDLEAAIAAKQMAVEMIPEGHALRATLLHRLGHGLNARLCSPYKTADDPVDVIRVFMSALTDKSGDPTIKLEAGKTLIQLFPRMTPSPSAEFVLQVHQHIIDLVPQIVWLGHDVNRRYQELFSLGSLSNQAAAAAIAAGEYSRAIEWLESGRSIVWSQVLRLRTPLDDLRQRHPETASRLDQVTRGLREGVPESIDADHSFGSVKTGPDSLDEQAKSHYGFAIQYDKLIQEIRGLEGFEHFLQPRSFSELKAVSSVGYVVVVNVHESRCDALILRDTNDVIHVPLPSFSYNQAKDLQTRLRTVLKNHRLLGRTRDIYVDEDHHGRGGRTRPPNEGDELKKILAELWSGVVKPVIDEINKLPGDTTTTLPHITWCPTGPLVFLPLHAAGIYRDEGKGTSKTAMDVAVSSYAPTLESLLKPRVSLVHSTSTDSTTSPKILVVAQPDTPGASPIPNTKVEADLVQGIFPECTTILNDDQATVAAVLEEMASHDWVHLACHGIQNSQDPTQSAFALHDGLLKLSTLMNKELPKAQLAVLSACQTATGDEKLSEEAVHLAAAMLNAGFRSVVGTLWSISDRTAPKVAKIFYEALSRQVEAGEELQPAYALHEAIQRLRQPDDMLRWVPFVHFGL</sequence>
<proteinExistence type="predicted"/>
<dbReference type="Proteomes" id="UP001055072">
    <property type="component" value="Unassembled WGS sequence"/>
</dbReference>
<reference evidence="1" key="1">
    <citation type="journal article" date="2021" name="Environ. Microbiol.">
        <title>Gene family expansions and transcriptome signatures uncover fungal adaptations to wood decay.</title>
        <authorList>
            <person name="Hage H."/>
            <person name="Miyauchi S."/>
            <person name="Viragh M."/>
            <person name="Drula E."/>
            <person name="Min B."/>
            <person name="Chaduli D."/>
            <person name="Navarro D."/>
            <person name="Favel A."/>
            <person name="Norest M."/>
            <person name="Lesage-Meessen L."/>
            <person name="Balint B."/>
            <person name="Merenyi Z."/>
            <person name="de Eugenio L."/>
            <person name="Morin E."/>
            <person name="Martinez A.T."/>
            <person name="Baldrian P."/>
            <person name="Stursova M."/>
            <person name="Martinez M.J."/>
            <person name="Novotny C."/>
            <person name="Magnuson J.K."/>
            <person name="Spatafora J.W."/>
            <person name="Maurice S."/>
            <person name="Pangilinan J."/>
            <person name="Andreopoulos W."/>
            <person name="LaButti K."/>
            <person name="Hundley H."/>
            <person name="Na H."/>
            <person name="Kuo A."/>
            <person name="Barry K."/>
            <person name="Lipzen A."/>
            <person name="Henrissat B."/>
            <person name="Riley R."/>
            <person name="Ahrendt S."/>
            <person name="Nagy L.G."/>
            <person name="Grigoriev I.V."/>
            <person name="Martin F."/>
            <person name="Rosso M.N."/>
        </authorList>
    </citation>
    <scope>NUCLEOTIDE SEQUENCE</scope>
    <source>
        <strain evidence="1">CBS 384.51</strain>
    </source>
</reference>